<sequence length="161" mass="18018">MLDTPEIVSNPNEIKGIIKPFQEHGINIVVSEGKINPILPEGKTLSPDQAKKVSTYFNNVYQELGGIRSDSALKISEALEKYKDNDAYRKDLIMYGPSLENDFAAQRIKRLETVRQEITNAQTNTQPGLERMQAIKAGTFARTHVADLGLLTTINFLRSIK</sequence>
<reference evidence="1 2" key="1">
    <citation type="journal article" date="2016" name="Nat. Commun.">
        <title>Thousands of microbial genomes shed light on interconnected biogeochemical processes in an aquifer system.</title>
        <authorList>
            <person name="Anantharaman K."/>
            <person name="Brown C.T."/>
            <person name="Hug L.A."/>
            <person name="Sharon I."/>
            <person name="Castelle C.J."/>
            <person name="Probst A.J."/>
            <person name="Thomas B.C."/>
            <person name="Singh A."/>
            <person name="Wilkins M.J."/>
            <person name="Karaoz U."/>
            <person name="Brodie E.L."/>
            <person name="Williams K.H."/>
            <person name="Hubbard S.S."/>
            <person name="Banfield J.F."/>
        </authorList>
    </citation>
    <scope>NUCLEOTIDE SEQUENCE [LARGE SCALE GENOMIC DNA]</scope>
</reference>
<protein>
    <submittedName>
        <fullName evidence="1">Uncharacterized protein</fullName>
    </submittedName>
</protein>
<gene>
    <name evidence="1" type="ORF">A2159_02870</name>
</gene>
<organism evidence="1 2">
    <name type="scientific">Candidatus Woesebacteria bacterium RBG_13_34_9</name>
    <dbReference type="NCBI Taxonomy" id="1802477"/>
    <lineage>
        <taxon>Bacteria</taxon>
        <taxon>Candidatus Woeseibacteriota</taxon>
    </lineage>
</organism>
<accession>A0A1F7X411</accession>
<dbReference type="AlphaFoldDB" id="A0A1F7X411"/>
<evidence type="ECO:0000313" key="2">
    <source>
        <dbReference type="Proteomes" id="UP000179219"/>
    </source>
</evidence>
<dbReference type="EMBL" id="MGFP01000020">
    <property type="protein sequence ID" value="OGM09747.1"/>
    <property type="molecule type" value="Genomic_DNA"/>
</dbReference>
<comment type="caution">
    <text evidence="1">The sequence shown here is derived from an EMBL/GenBank/DDBJ whole genome shotgun (WGS) entry which is preliminary data.</text>
</comment>
<dbReference type="Proteomes" id="UP000179219">
    <property type="component" value="Unassembled WGS sequence"/>
</dbReference>
<proteinExistence type="predicted"/>
<name>A0A1F7X411_9BACT</name>
<evidence type="ECO:0000313" key="1">
    <source>
        <dbReference type="EMBL" id="OGM09747.1"/>
    </source>
</evidence>